<dbReference type="PANTHER" id="PTHR41694:SF3">
    <property type="entry name" value="RNA-DIRECTED DNA POLYMERASE-RELATED"/>
    <property type="match status" value="1"/>
</dbReference>
<keyword evidence="11" id="KW-1185">Reference proteome</keyword>
<dbReference type="GO" id="GO:0004523">
    <property type="term" value="F:RNA-DNA hybrid ribonuclease activity"/>
    <property type="evidence" value="ECO:0007669"/>
    <property type="project" value="UniProtKB-EC"/>
</dbReference>
<dbReference type="PROSITE" id="PS50878">
    <property type="entry name" value="RT_POL"/>
    <property type="match status" value="1"/>
</dbReference>
<keyword evidence="8" id="KW-0695">RNA-directed DNA polymerase</keyword>
<evidence type="ECO:0000313" key="10">
    <source>
        <dbReference type="EMBL" id="RMB95497.1"/>
    </source>
</evidence>
<evidence type="ECO:0000259" key="9">
    <source>
        <dbReference type="PROSITE" id="PS50878"/>
    </source>
</evidence>
<comment type="similarity">
    <text evidence="1">Belongs to the beta type-B retroviral polymerase family. HERV class-II K(HML-2) pol subfamily.</text>
</comment>
<organism evidence="10 11">
    <name type="scientific">Hirundo rustica rustica</name>
    <dbReference type="NCBI Taxonomy" id="333673"/>
    <lineage>
        <taxon>Eukaryota</taxon>
        <taxon>Metazoa</taxon>
        <taxon>Chordata</taxon>
        <taxon>Craniata</taxon>
        <taxon>Vertebrata</taxon>
        <taxon>Euteleostomi</taxon>
        <taxon>Archelosauria</taxon>
        <taxon>Archosauria</taxon>
        <taxon>Dinosauria</taxon>
        <taxon>Saurischia</taxon>
        <taxon>Theropoda</taxon>
        <taxon>Coelurosauria</taxon>
        <taxon>Aves</taxon>
        <taxon>Neognathae</taxon>
        <taxon>Neoaves</taxon>
        <taxon>Telluraves</taxon>
        <taxon>Australaves</taxon>
        <taxon>Passeriformes</taxon>
        <taxon>Sylvioidea</taxon>
        <taxon>Hirundinidae</taxon>
        <taxon>Hirundo</taxon>
    </lineage>
</organism>
<accession>A0A3M0J349</accession>
<evidence type="ECO:0000256" key="6">
    <source>
        <dbReference type="ARBA" id="ARBA00022759"/>
    </source>
</evidence>
<keyword evidence="7" id="KW-0378">Hydrolase</keyword>
<dbReference type="InterPro" id="IPR043502">
    <property type="entry name" value="DNA/RNA_pol_sf"/>
</dbReference>
<dbReference type="Proteomes" id="UP000269221">
    <property type="component" value="Unassembled WGS sequence"/>
</dbReference>
<sequence>MLEELVEEQVAQGHLEETTSPWNFPVFVIKKPGKDKWRLLHDLREINKIIEDMGPLQPGMPSPKMLPRDWQLAVLDIKNCFFQIPLPPEDVPRFAFLVPTINREAPMKRYHWKVLPQGLKSSPFICQQYVASLLSSVRAKRKDAIILHDIDDLLVCAPNDSILQHTPDLVVKVLTSAGFQLQEDKVQRMPPWKYLGSTNSCKDRCSTEIGN</sequence>
<keyword evidence="3" id="KW-0808">Transferase</keyword>
<feature type="domain" description="Reverse transcriptase" evidence="9">
    <location>
        <begin position="10"/>
        <end position="199"/>
    </location>
</feature>
<evidence type="ECO:0000256" key="3">
    <source>
        <dbReference type="ARBA" id="ARBA00022679"/>
    </source>
</evidence>
<dbReference type="SUPFAM" id="SSF56672">
    <property type="entry name" value="DNA/RNA polymerases"/>
    <property type="match status" value="1"/>
</dbReference>
<evidence type="ECO:0000256" key="8">
    <source>
        <dbReference type="ARBA" id="ARBA00022918"/>
    </source>
</evidence>
<dbReference type="EMBL" id="QRBI01000184">
    <property type="protein sequence ID" value="RMB95497.1"/>
    <property type="molecule type" value="Genomic_DNA"/>
</dbReference>
<proteinExistence type="inferred from homology"/>
<evidence type="ECO:0000256" key="4">
    <source>
        <dbReference type="ARBA" id="ARBA00022695"/>
    </source>
</evidence>
<dbReference type="AlphaFoldDB" id="A0A3M0J349"/>
<dbReference type="InterPro" id="IPR043128">
    <property type="entry name" value="Rev_trsase/Diguanyl_cyclase"/>
</dbReference>
<evidence type="ECO:0000256" key="5">
    <source>
        <dbReference type="ARBA" id="ARBA00022722"/>
    </source>
</evidence>
<name>A0A3M0J349_HIRRU</name>
<keyword evidence="5" id="KW-0540">Nuclease</keyword>
<evidence type="ECO:0000313" key="11">
    <source>
        <dbReference type="Proteomes" id="UP000269221"/>
    </source>
</evidence>
<gene>
    <name evidence="10" type="ORF">DUI87_27606</name>
</gene>
<dbReference type="EC" id="3.1.26.4" evidence="2"/>
<keyword evidence="6" id="KW-0255">Endonuclease</keyword>
<comment type="caution">
    <text evidence="10">The sequence shown here is derived from an EMBL/GenBank/DDBJ whole genome shotgun (WGS) entry which is preliminary data.</text>
</comment>
<dbReference type="OrthoDB" id="6773263at2759"/>
<dbReference type="PANTHER" id="PTHR41694">
    <property type="entry name" value="ENDOGENOUS RETROVIRUS GROUP K MEMBER POL PROTEIN"/>
    <property type="match status" value="1"/>
</dbReference>
<evidence type="ECO:0000256" key="1">
    <source>
        <dbReference type="ARBA" id="ARBA00010879"/>
    </source>
</evidence>
<dbReference type="Gene3D" id="3.10.10.10">
    <property type="entry name" value="HIV Type 1 Reverse Transcriptase, subunit A, domain 1"/>
    <property type="match status" value="1"/>
</dbReference>
<dbReference type="GO" id="GO:0035613">
    <property type="term" value="F:RNA stem-loop binding"/>
    <property type="evidence" value="ECO:0007669"/>
    <property type="project" value="TreeGrafter"/>
</dbReference>
<protein>
    <recommendedName>
        <fullName evidence="2">ribonuclease H</fullName>
        <ecNumber evidence="2">3.1.26.4</ecNumber>
    </recommendedName>
</protein>
<dbReference type="Gene3D" id="3.30.70.270">
    <property type="match status" value="1"/>
</dbReference>
<dbReference type="Pfam" id="PF00078">
    <property type="entry name" value="RVT_1"/>
    <property type="match status" value="1"/>
</dbReference>
<evidence type="ECO:0000256" key="2">
    <source>
        <dbReference type="ARBA" id="ARBA00012180"/>
    </source>
</evidence>
<keyword evidence="4" id="KW-0548">Nucleotidyltransferase</keyword>
<dbReference type="InterPro" id="IPR000477">
    <property type="entry name" value="RT_dom"/>
</dbReference>
<reference evidence="10 11" key="1">
    <citation type="submission" date="2018-07" db="EMBL/GenBank/DDBJ databases">
        <title>A high quality draft genome assembly of the barn swallow (H. rustica rustica).</title>
        <authorList>
            <person name="Formenti G."/>
            <person name="Chiara M."/>
            <person name="Poveda L."/>
            <person name="Francoijs K.-J."/>
            <person name="Bonisoli-Alquati A."/>
            <person name="Canova L."/>
            <person name="Gianfranceschi L."/>
            <person name="Horner D.S."/>
            <person name="Saino N."/>
        </authorList>
    </citation>
    <scope>NUCLEOTIDE SEQUENCE [LARGE SCALE GENOMIC DNA]</scope>
    <source>
        <strain evidence="10">Chelidonia</strain>
        <tissue evidence="10">Blood</tissue>
    </source>
</reference>
<evidence type="ECO:0000256" key="7">
    <source>
        <dbReference type="ARBA" id="ARBA00022801"/>
    </source>
</evidence>
<dbReference type="GO" id="GO:0003964">
    <property type="term" value="F:RNA-directed DNA polymerase activity"/>
    <property type="evidence" value="ECO:0007669"/>
    <property type="project" value="UniProtKB-KW"/>
</dbReference>